<reference evidence="1 2" key="1">
    <citation type="submission" date="2013-04" db="EMBL/GenBank/DDBJ databases">
        <title>The Genome Sequence of Bacteroides massiliensis DSM 17679.</title>
        <authorList>
            <consortium name="The Broad Institute Genomics Platform"/>
            <person name="Earl A."/>
            <person name="Ward D."/>
            <person name="Feldgarden M."/>
            <person name="Gevers D."/>
            <person name="Martens E."/>
            <person name="Fenner L."/>
            <person name="Roux V."/>
            <person name="Mallet M.N."/>
            <person name="Raoult D."/>
            <person name="Walker B."/>
            <person name="Young S."/>
            <person name="Zeng Q."/>
            <person name="Gargeya S."/>
            <person name="Fitzgerald M."/>
            <person name="Haas B."/>
            <person name="Abouelleil A."/>
            <person name="Allen A.W."/>
            <person name="Alvarado L."/>
            <person name="Arachchi H.M."/>
            <person name="Berlin A.M."/>
            <person name="Chapman S.B."/>
            <person name="Gainer-Dewar J."/>
            <person name="Goldberg J."/>
            <person name="Griggs A."/>
            <person name="Gujja S."/>
            <person name="Hansen M."/>
            <person name="Howarth C."/>
            <person name="Imamovic A."/>
            <person name="Ireland A."/>
            <person name="Larimer J."/>
            <person name="McCowan C."/>
            <person name="Murphy C."/>
            <person name="Pearson M."/>
            <person name="Poon T.W."/>
            <person name="Priest M."/>
            <person name="Roberts A."/>
            <person name="Saif S."/>
            <person name="Shea T."/>
            <person name="Sisk P."/>
            <person name="Sykes S."/>
            <person name="Wortman J."/>
            <person name="Nusbaum C."/>
            <person name="Birren B."/>
        </authorList>
    </citation>
    <scope>NUCLEOTIDE SEQUENCE [LARGE SCALE GENOMIC DNA]</scope>
    <source>
        <strain evidence="2">B84634 / Timone 84634 / DSM 17679 / JCM 13223</strain>
    </source>
</reference>
<name>U6REV4_9BACT</name>
<dbReference type="HOGENOM" id="CLU_2231131_0_0_10"/>
<accession>U6REV4</accession>
<dbReference type="PROSITE" id="PS51257">
    <property type="entry name" value="PROKAR_LIPOPROTEIN"/>
    <property type="match status" value="1"/>
</dbReference>
<dbReference type="AlphaFoldDB" id="U6REV4"/>
<evidence type="ECO:0000313" key="1">
    <source>
        <dbReference type="EMBL" id="EOA54266.1"/>
    </source>
</evidence>
<evidence type="ECO:0000313" key="2">
    <source>
        <dbReference type="Proteomes" id="UP000017831"/>
    </source>
</evidence>
<proteinExistence type="predicted"/>
<dbReference type="Proteomes" id="UP000017831">
    <property type="component" value="Unassembled WGS sequence"/>
</dbReference>
<dbReference type="EMBL" id="AQHY01000027">
    <property type="protein sequence ID" value="EOA54266.1"/>
    <property type="molecule type" value="Genomic_DNA"/>
</dbReference>
<sequence length="105" mass="11742">MKNRIIQIFLLGLLSACSGNKDSVETVPLNCDVYKITIPLDEAYYDSVTSHIADTSFVVLNEGNNIMFSCADKIIEYNNKYYILDQSALRTVVSFKKDGTPILVP</sequence>
<protein>
    <recommendedName>
        <fullName evidence="3">Lipoprotein</fullName>
    </recommendedName>
</protein>
<evidence type="ECO:0008006" key="3">
    <source>
        <dbReference type="Google" id="ProtNLM"/>
    </source>
</evidence>
<comment type="caution">
    <text evidence="1">The sequence shown here is derived from an EMBL/GenBank/DDBJ whole genome shotgun (WGS) entry which is preliminary data.</text>
</comment>
<keyword evidence="2" id="KW-1185">Reference proteome</keyword>
<organism evidence="1 2">
    <name type="scientific">Phocaeicola massiliensis B84634 = Timone 84634 = DSM 17679 = JCM 13223</name>
    <dbReference type="NCBI Taxonomy" id="1121098"/>
    <lineage>
        <taxon>Bacteria</taxon>
        <taxon>Pseudomonadati</taxon>
        <taxon>Bacteroidota</taxon>
        <taxon>Bacteroidia</taxon>
        <taxon>Bacteroidales</taxon>
        <taxon>Bacteroidaceae</taxon>
        <taxon>Phocaeicola</taxon>
    </lineage>
</organism>
<gene>
    <name evidence="1" type="ORF">HMPREF1534_02378</name>
</gene>